<comment type="caution">
    <text evidence="12">The sequence shown here is derived from an EMBL/GenBank/DDBJ whole genome shotgun (WGS) entry which is preliminary data.</text>
</comment>
<gene>
    <name evidence="12" type="ORF">ACE3NQ_18820</name>
</gene>
<evidence type="ECO:0000313" key="12">
    <source>
        <dbReference type="EMBL" id="MFB5682973.1"/>
    </source>
</evidence>
<dbReference type="PANTHER" id="PTHR10110">
    <property type="entry name" value="SODIUM/HYDROGEN EXCHANGER"/>
    <property type="match status" value="1"/>
</dbReference>
<feature type="transmembrane region" description="Helical" evidence="10">
    <location>
        <begin position="84"/>
        <end position="104"/>
    </location>
</feature>
<feature type="transmembrane region" description="Helical" evidence="10">
    <location>
        <begin position="152"/>
        <end position="174"/>
    </location>
</feature>
<dbReference type="PANTHER" id="PTHR10110:SF86">
    <property type="entry name" value="SODIUM_HYDROGEN EXCHANGER 7"/>
    <property type="match status" value="1"/>
</dbReference>
<keyword evidence="5 10" id="KW-1133">Transmembrane helix</keyword>
<keyword evidence="6 10" id="KW-0915">Sodium</keyword>
<feature type="transmembrane region" description="Helical" evidence="10">
    <location>
        <begin position="310"/>
        <end position="334"/>
    </location>
</feature>
<feature type="transmembrane region" description="Helical" evidence="10">
    <location>
        <begin position="180"/>
        <end position="204"/>
    </location>
</feature>
<sequence>MEILMTIILLLVCLVISNIISHYVPFIPTALTQIILGIVIAFIHQDFHLEIETEWFLLLFVAPLVYNDGRHFPRDELWKMRAPIFGNAIVLVLLTTICGGYFIHWMIPDIPIAAAFALAAILSPTDPVAVNGIAKRVHLPENVLNLVRGESLINDASGLVAFNYAVAAVVTGFFSLREAIFNFSYMFIAGAFLGFALSLLMTWVRYALRKNGISDVTLHSLLQLLTPFLIYIVTDEMLHASGVIAVVVGGIVHSLLRERAEPMQAEEQVLTENTWTTVLFILNGAVFLLLGLIIPPSIRSTVENPNIHNALAIGYVLAIGTAILAIRFIWSYLFSYYEYRFKRKGNAAKPTARMALLVSFTGVRGAVTMAAVLSIPFMIESGEAFPERSLIIFLAAGVILFTLIAATAFLPLISKGETSEGESSNYLDINAAKSRLLLAAMKKIRLETNEDNETAAYQLMDEYKKSFKQTSFELNSKDKDNKEFVQKIREVQLMALKAERKYIEDAFAKGEMDEELFQFFMKAHELRGEALSRNSRSRFRFLVGNVFREWKHSTGKDRRNRNKDRMAQRLAGREIQLRASQAALEYLEAITKERKDANIIYPVIFDYKQMIDRLKGPSQFNEAVEAQKEELRIGVMDVERAEIHRMFKDGEISNEQAKDLRRMINYIESATLHEHAE</sequence>
<dbReference type="InterPro" id="IPR006153">
    <property type="entry name" value="Cation/H_exchanger_TM"/>
</dbReference>
<feature type="transmembrane region" description="Helical" evidence="10">
    <location>
        <begin position="239"/>
        <end position="256"/>
    </location>
</feature>
<dbReference type="Proteomes" id="UP001580407">
    <property type="component" value="Unassembled WGS sequence"/>
</dbReference>
<keyword evidence="2 10" id="KW-0813">Transport</keyword>
<feature type="domain" description="Cation/H+ exchanger transmembrane" evidence="11">
    <location>
        <begin position="11"/>
        <end position="409"/>
    </location>
</feature>
<evidence type="ECO:0000256" key="8">
    <source>
        <dbReference type="ARBA" id="ARBA00023136"/>
    </source>
</evidence>
<organism evidence="12 13">
    <name type="scientific">Paenibacillus terreus</name>
    <dbReference type="NCBI Taxonomy" id="1387834"/>
    <lineage>
        <taxon>Bacteria</taxon>
        <taxon>Bacillati</taxon>
        <taxon>Bacillota</taxon>
        <taxon>Bacilli</taxon>
        <taxon>Bacillales</taxon>
        <taxon>Paenibacillaceae</taxon>
        <taxon>Paenibacillus</taxon>
    </lineage>
</organism>
<dbReference type="Pfam" id="PF00999">
    <property type="entry name" value="Na_H_Exchanger"/>
    <property type="match status" value="1"/>
</dbReference>
<evidence type="ECO:0000313" key="13">
    <source>
        <dbReference type="Proteomes" id="UP001580407"/>
    </source>
</evidence>
<name>A0ABV5BB89_9BACL</name>
<keyword evidence="8 10" id="KW-0472">Membrane</keyword>
<keyword evidence="3 10" id="KW-1003">Cell membrane</keyword>
<reference evidence="12 13" key="1">
    <citation type="submission" date="2024-09" db="EMBL/GenBank/DDBJ databases">
        <authorList>
            <person name="Ruan L."/>
        </authorList>
    </citation>
    <scope>NUCLEOTIDE SEQUENCE [LARGE SCALE GENOMIC DNA]</scope>
    <source>
        <strain evidence="12 13">D33</strain>
    </source>
</reference>
<comment type="caution">
    <text evidence="10">Lacks conserved residue(s) required for the propagation of feature annotation.</text>
</comment>
<evidence type="ECO:0000256" key="7">
    <source>
        <dbReference type="ARBA" id="ARBA00023065"/>
    </source>
</evidence>
<comment type="similarity">
    <text evidence="10">Belongs to the monovalent cation:proton antiporter 1 (CPA1) transporter (TC 2.A.36) family.</text>
</comment>
<evidence type="ECO:0000259" key="11">
    <source>
        <dbReference type="Pfam" id="PF00999"/>
    </source>
</evidence>
<evidence type="ECO:0000256" key="5">
    <source>
        <dbReference type="ARBA" id="ARBA00022989"/>
    </source>
</evidence>
<feature type="transmembrane region" description="Helical" evidence="10">
    <location>
        <begin position="277"/>
        <end position="298"/>
    </location>
</feature>
<evidence type="ECO:0000256" key="6">
    <source>
        <dbReference type="ARBA" id="ARBA00023053"/>
    </source>
</evidence>
<dbReference type="RefSeq" id="WP_375526720.1">
    <property type="nucleotide sequence ID" value="NZ_JBHILM010000022.1"/>
</dbReference>
<keyword evidence="4 10" id="KW-0812">Transmembrane</keyword>
<protein>
    <submittedName>
        <fullName evidence="12">Na+/H+ antiporter</fullName>
    </submittedName>
</protein>
<evidence type="ECO:0000256" key="2">
    <source>
        <dbReference type="ARBA" id="ARBA00022448"/>
    </source>
</evidence>
<dbReference type="EMBL" id="JBHILM010000022">
    <property type="protein sequence ID" value="MFB5682973.1"/>
    <property type="molecule type" value="Genomic_DNA"/>
</dbReference>
<dbReference type="InterPro" id="IPR018422">
    <property type="entry name" value="Cation/H_exchanger_CPA1"/>
</dbReference>
<evidence type="ECO:0000256" key="4">
    <source>
        <dbReference type="ARBA" id="ARBA00022692"/>
    </source>
</evidence>
<keyword evidence="13" id="KW-1185">Reference proteome</keyword>
<comment type="function">
    <text evidence="10">Na(+)/H(+) antiporter that extrudes sodium in exchange for external protons.</text>
</comment>
<dbReference type="InterPro" id="IPR004705">
    <property type="entry name" value="Cation/H_exchanger_CPA1_bac"/>
</dbReference>
<evidence type="ECO:0000256" key="9">
    <source>
        <dbReference type="ARBA" id="ARBA00023201"/>
    </source>
</evidence>
<feature type="transmembrane region" description="Helical" evidence="10">
    <location>
        <begin position="355"/>
        <end position="379"/>
    </location>
</feature>
<keyword evidence="10" id="KW-0050">Antiport</keyword>
<proteinExistence type="inferred from homology"/>
<keyword evidence="7 10" id="KW-0406">Ion transport</keyword>
<accession>A0ABV5BB89</accession>
<dbReference type="NCBIfam" id="TIGR00831">
    <property type="entry name" value="a_cpa1"/>
    <property type="match status" value="1"/>
</dbReference>
<evidence type="ECO:0000256" key="10">
    <source>
        <dbReference type="RuleBase" id="RU366002"/>
    </source>
</evidence>
<evidence type="ECO:0000256" key="1">
    <source>
        <dbReference type="ARBA" id="ARBA00004651"/>
    </source>
</evidence>
<evidence type="ECO:0000256" key="3">
    <source>
        <dbReference type="ARBA" id="ARBA00022475"/>
    </source>
</evidence>
<feature type="transmembrane region" description="Helical" evidence="10">
    <location>
        <begin position="391"/>
        <end position="413"/>
    </location>
</feature>
<dbReference type="Gene3D" id="6.10.140.1330">
    <property type="match status" value="1"/>
</dbReference>
<comment type="subcellular location">
    <subcellularLocation>
        <location evidence="1 10">Cell membrane</location>
        <topology evidence="1 10">Multi-pass membrane protein</topology>
    </subcellularLocation>
</comment>
<keyword evidence="9 10" id="KW-0739">Sodium transport</keyword>